<keyword evidence="3" id="KW-0808">Transferase</keyword>
<dbReference type="RefSeq" id="WP_105863801.1">
    <property type="nucleotide sequence ID" value="NZ_PUEJ01000007.1"/>
</dbReference>
<dbReference type="PANTHER" id="PTHR42673">
    <property type="entry name" value="MALEYLACETOACETATE ISOMERASE"/>
    <property type="match status" value="1"/>
</dbReference>
<evidence type="ECO:0000313" key="4">
    <source>
        <dbReference type="Proteomes" id="UP000237682"/>
    </source>
</evidence>
<feature type="domain" description="GST N-terminal" evidence="1">
    <location>
        <begin position="11"/>
        <end position="87"/>
    </location>
</feature>
<dbReference type="AlphaFoldDB" id="A0A2S9Q8X6"/>
<dbReference type="Pfam" id="PF22041">
    <property type="entry name" value="GST_C_7"/>
    <property type="match status" value="1"/>
</dbReference>
<dbReference type="PROSITE" id="PS50405">
    <property type="entry name" value="GST_CTER"/>
    <property type="match status" value="1"/>
</dbReference>
<dbReference type="SUPFAM" id="SSF52833">
    <property type="entry name" value="Thioredoxin-like"/>
    <property type="match status" value="1"/>
</dbReference>
<dbReference type="Gene3D" id="1.20.1050.10">
    <property type="match status" value="1"/>
</dbReference>
<dbReference type="SUPFAM" id="SSF47616">
    <property type="entry name" value="GST C-terminal domain-like"/>
    <property type="match status" value="1"/>
</dbReference>
<dbReference type="PANTHER" id="PTHR42673:SF4">
    <property type="entry name" value="MALEYLACETOACETATE ISOMERASE"/>
    <property type="match status" value="1"/>
</dbReference>
<sequence length="241" mass="27458">MNEPRLILYELAGSDPQLRFSPHCWKIRMALAHKGLQADRRPWRFTDKEAIAFSGQGLVPVLIDGAHVVSDSWRIALHLEERFADRPPLFGAPQAAAVARFVNSWADTTLLPAIARLILLDIHNILDEKDRDYFRATREQRYGNTLEQVVQDQQVHLDRLRHTLTPLRHLLGGQAFLGGQQPNYADYCVFGMFMWARCTSNVALLATDDTVHAWRERLLDLFDGLARQAPHHKAVPELPDA</sequence>
<dbReference type="InterPro" id="IPR010987">
    <property type="entry name" value="Glutathione-S-Trfase_C-like"/>
</dbReference>
<dbReference type="GO" id="GO:0016034">
    <property type="term" value="F:maleylacetoacetate isomerase activity"/>
    <property type="evidence" value="ECO:0007669"/>
    <property type="project" value="TreeGrafter"/>
</dbReference>
<dbReference type="GO" id="GO:0006749">
    <property type="term" value="P:glutathione metabolic process"/>
    <property type="evidence" value="ECO:0007669"/>
    <property type="project" value="TreeGrafter"/>
</dbReference>
<dbReference type="InterPro" id="IPR036249">
    <property type="entry name" value="Thioredoxin-like_sf"/>
</dbReference>
<accession>A0A2S9Q8X6</accession>
<dbReference type="CDD" id="cd03038">
    <property type="entry name" value="GST_N_etherase_LigE"/>
    <property type="match status" value="1"/>
</dbReference>
<dbReference type="EMBL" id="PUEJ01000007">
    <property type="protein sequence ID" value="PRH85805.1"/>
    <property type="molecule type" value="Genomic_DNA"/>
</dbReference>
<dbReference type="GO" id="GO:0004364">
    <property type="term" value="F:glutathione transferase activity"/>
    <property type="evidence" value="ECO:0007669"/>
    <property type="project" value="TreeGrafter"/>
</dbReference>
<dbReference type="Pfam" id="PF13409">
    <property type="entry name" value="GST_N_2"/>
    <property type="match status" value="1"/>
</dbReference>
<organism evidence="3 4">
    <name type="scientific">Labrys okinawensis</name>
    <dbReference type="NCBI Taxonomy" id="346911"/>
    <lineage>
        <taxon>Bacteria</taxon>
        <taxon>Pseudomonadati</taxon>
        <taxon>Pseudomonadota</taxon>
        <taxon>Alphaproteobacteria</taxon>
        <taxon>Hyphomicrobiales</taxon>
        <taxon>Xanthobacteraceae</taxon>
        <taxon>Labrys</taxon>
    </lineage>
</organism>
<reference evidence="3 4" key="1">
    <citation type="submission" date="2018-02" db="EMBL/GenBank/DDBJ databases">
        <title>Whole genome sequencing of endophytic bacterium.</title>
        <authorList>
            <person name="Eedara R."/>
            <person name="Podile A.R."/>
        </authorList>
    </citation>
    <scope>NUCLEOTIDE SEQUENCE [LARGE SCALE GENOMIC DNA]</scope>
    <source>
        <strain evidence="3 4">RP1T</strain>
    </source>
</reference>
<comment type="caution">
    <text evidence="3">The sequence shown here is derived from an EMBL/GenBank/DDBJ whole genome shotgun (WGS) entry which is preliminary data.</text>
</comment>
<keyword evidence="4" id="KW-1185">Reference proteome</keyword>
<dbReference type="GO" id="GO:0006559">
    <property type="term" value="P:L-phenylalanine catabolic process"/>
    <property type="evidence" value="ECO:0007669"/>
    <property type="project" value="TreeGrafter"/>
</dbReference>
<dbReference type="InterPro" id="IPR004045">
    <property type="entry name" value="Glutathione_S-Trfase_N"/>
</dbReference>
<proteinExistence type="predicted"/>
<dbReference type="PROSITE" id="PS50404">
    <property type="entry name" value="GST_NTER"/>
    <property type="match status" value="1"/>
</dbReference>
<dbReference type="Proteomes" id="UP000237682">
    <property type="component" value="Unassembled WGS sequence"/>
</dbReference>
<evidence type="ECO:0000259" key="2">
    <source>
        <dbReference type="PROSITE" id="PS50405"/>
    </source>
</evidence>
<gene>
    <name evidence="3" type="ORF">C5L14_19835</name>
</gene>
<evidence type="ECO:0000313" key="3">
    <source>
        <dbReference type="EMBL" id="PRH85805.1"/>
    </source>
</evidence>
<feature type="domain" description="GST C-terminal" evidence="2">
    <location>
        <begin position="92"/>
        <end position="241"/>
    </location>
</feature>
<name>A0A2S9Q8X6_9HYPH</name>
<dbReference type="CDD" id="cd03202">
    <property type="entry name" value="GST_C_etherase_LigE"/>
    <property type="match status" value="1"/>
</dbReference>
<dbReference type="OrthoDB" id="508035at2"/>
<dbReference type="Gene3D" id="3.40.30.10">
    <property type="entry name" value="Glutaredoxin"/>
    <property type="match status" value="1"/>
</dbReference>
<protein>
    <submittedName>
        <fullName evidence="3">Glutathione S-transferase</fullName>
    </submittedName>
</protein>
<dbReference type="InterPro" id="IPR054416">
    <property type="entry name" value="GST_UstS-like_C"/>
</dbReference>
<dbReference type="InterPro" id="IPR036282">
    <property type="entry name" value="Glutathione-S-Trfase_C_sf"/>
</dbReference>
<evidence type="ECO:0000259" key="1">
    <source>
        <dbReference type="PROSITE" id="PS50404"/>
    </source>
</evidence>